<evidence type="ECO:0000256" key="1">
    <source>
        <dbReference type="ARBA" id="ARBA00004406"/>
    </source>
</evidence>
<dbReference type="PANTHER" id="PTHR13190">
    <property type="entry name" value="AUTOPHAGY-RELATED 2, ISOFORM A"/>
    <property type="match status" value="1"/>
</dbReference>
<evidence type="ECO:0000256" key="2">
    <source>
        <dbReference type="ARBA" id="ARBA00004623"/>
    </source>
</evidence>
<keyword evidence="16" id="KW-1185">Reference proteome</keyword>
<keyword evidence="6" id="KW-0256">Endoplasmic reticulum</keyword>
<dbReference type="GO" id="GO:0000981">
    <property type="term" value="F:DNA-binding transcription factor activity, RNA polymerase II-specific"/>
    <property type="evidence" value="ECO:0007669"/>
    <property type="project" value="InterPro"/>
</dbReference>
<feature type="domain" description="Zn(2)-C6 fungal-type" evidence="14">
    <location>
        <begin position="628"/>
        <end position="657"/>
    </location>
</feature>
<keyword evidence="9" id="KW-0472">Membrane</keyword>
<dbReference type="Proteomes" id="UP000094565">
    <property type="component" value="Chromosome 1"/>
</dbReference>
<dbReference type="PROSITE" id="PS00463">
    <property type="entry name" value="ZN2_CY6_FUNGAL_1"/>
    <property type="match status" value="1"/>
</dbReference>
<dbReference type="GO" id="GO:0043495">
    <property type="term" value="F:protein-membrane adaptor activity"/>
    <property type="evidence" value="ECO:0007669"/>
    <property type="project" value="TreeGrafter"/>
</dbReference>
<evidence type="ECO:0000256" key="7">
    <source>
        <dbReference type="ARBA" id="ARBA00023006"/>
    </source>
</evidence>
<dbReference type="SUPFAM" id="SSF57701">
    <property type="entry name" value="Zn2/Cys6 DNA-binding domain"/>
    <property type="match status" value="1"/>
</dbReference>
<dbReference type="GO" id="GO:0000422">
    <property type="term" value="P:autophagy of mitochondrion"/>
    <property type="evidence" value="ECO:0007669"/>
    <property type="project" value="TreeGrafter"/>
</dbReference>
<feature type="region of interest" description="Disordered" evidence="13">
    <location>
        <begin position="226"/>
        <end position="262"/>
    </location>
</feature>
<feature type="region of interest" description="Disordered" evidence="13">
    <location>
        <begin position="1312"/>
        <end position="1339"/>
    </location>
</feature>
<organism evidence="15 16">
    <name type="scientific">Komagataella pastoris</name>
    <name type="common">Yeast</name>
    <name type="synonym">Pichia pastoris</name>
    <dbReference type="NCBI Taxonomy" id="4922"/>
    <lineage>
        <taxon>Eukaryota</taxon>
        <taxon>Fungi</taxon>
        <taxon>Dikarya</taxon>
        <taxon>Ascomycota</taxon>
        <taxon>Saccharomycotina</taxon>
        <taxon>Pichiomycetes</taxon>
        <taxon>Pichiales</taxon>
        <taxon>Pichiaceae</taxon>
        <taxon>Komagataella</taxon>
    </lineage>
</organism>
<feature type="region of interest" description="Disordered" evidence="13">
    <location>
        <begin position="140"/>
        <end position="163"/>
    </location>
</feature>
<comment type="similarity">
    <text evidence="3">Belongs to the ATG2 family.</text>
</comment>
<dbReference type="PROSITE" id="PS50048">
    <property type="entry name" value="ZN2_CY6_FUNGAL_2"/>
    <property type="match status" value="1"/>
</dbReference>
<name>A0A1B2J6E5_PICPA</name>
<evidence type="ECO:0000256" key="9">
    <source>
        <dbReference type="ARBA" id="ARBA00023136"/>
    </source>
</evidence>
<dbReference type="GO" id="GO:0006869">
    <property type="term" value="P:lipid transport"/>
    <property type="evidence" value="ECO:0007669"/>
    <property type="project" value="UniProtKB-KW"/>
</dbReference>
<dbReference type="GO" id="GO:0034727">
    <property type="term" value="P:piecemeal microautophagy of the nucleus"/>
    <property type="evidence" value="ECO:0007669"/>
    <property type="project" value="TreeGrafter"/>
</dbReference>
<evidence type="ECO:0000256" key="3">
    <source>
        <dbReference type="ARBA" id="ARBA00009714"/>
    </source>
</evidence>
<evidence type="ECO:0000256" key="12">
    <source>
        <dbReference type="ARBA" id="ARBA00024631"/>
    </source>
</evidence>
<protein>
    <recommendedName>
        <fullName evidence="4">Autophagy-related protein 2</fullName>
    </recommendedName>
</protein>
<dbReference type="GO" id="GO:0000045">
    <property type="term" value="P:autophagosome assembly"/>
    <property type="evidence" value="ECO:0007669"/>
    <property type="project" value="TreeGrafter"/>
</dbReference>
<dbReference type="InterPro" id="IPR001138">
    <property type="entry name" value="Zn2Cys6_DnaBD"/>
</dbReference>
<dbReference type="GO" id="GO:0061723">
    <property type="term" value="P:glycophagy"/>
    <property type="evidence" value="ECO:0007669"/>
    <property type="project" value="TreeGrafter"/>
</dbReference>
<evidence type="ECO:0000256" key="11">
    <source>
        <dbReference type="ARBA" id="ARBA00024615"/>
    </source>
</evidence>
<dbReference type="Gene3D" id="4.10.240.10">
    <property type="entry name" value="Zn(2)-C6 fungal-type DNA-binding domain"/>
    <property type="match status" value="1"/>
</dbReference>
<dbReference type="CDD" id="cd00067">
    <property type="entry name" value="GAL4"/>
    <property type="match status" value="1"/>
</dbReference>
<dbReference type="SMART" id="SM00066">
    <property type="entry name" value="GAL4"/>
    <property type="match status" value="1"/>
</dbReference>
<comment type="subcellular location">
    <subcellularLocation>
        <location evidence="1">Endoplasmic reticulum membrane</location>
        <topology evidence="1">Peripheral membrane protein</topology>
    </subcellularLocation>
    <subcellularLocation>
        <location evidence="2">Preautophagosomal structure membrane</location>
        <topology evidence="2">Peripheral membrane protein</topology>
    </subcellularLocation>
</comment>
<comment type="catalytic activity">
    <reaction evidence="12">
        <text>a 1,2-diacyl-sn-glycero-3-phosphocholine(in) = a 1,2-diacyl-sn-glycero-3-phosphocholine(out)</text>
        <dbReference type="Rhea" id="RHEA:38571"/>
        <dbReference type="ChEBI" id="CHEBI:57643"/>
    </reaction>
</comment>
<evidence type="ECO:0000256" key="6">
    <source>
        <dbReference type="ARBA" id="ARBA00022824"/>
    </source>
</evidence>
<evidence type="ECO:0000256" key="8">
    <source>
        <dbReference type="ARBA" id="ARBA00023055"/>
    </source>
</evidence>
<evidence type="ECO:0000256" key="10">
    <source>
        <dbReference type="ARBA" id="ARBA00024479"/>
    </source>
</evidence>
<evidence type="ECO:0000256" key="4">
    <source>
        <dbReference type="ARBA" id="ARBA00018070"/>
    </source>
</evidence>
<keyword evidence="5" id="KW-0813">Transport</keyword>
<dbReference type="InterPro" id="IPR026849">
    <property type="entry name" value="ATG2"/>
</dbReference>
<dbReference type="GO" id="GO:0008270">
    <property type="term" value="F:zinc ion binding"/>
    <property type="evidence" value="ECO:0007669"/>
    <property type="project" value="InterPro"/>
</dbReference>
<evidence type="ECO:0000259" key="14">
    <source>
        <dbReference type="PROSITE" id="PS50048"/>
    </source>
</evidence>
<gene>
    <name evidence="15" type="primary">ATG2</name>
    <name evidence="15" type="ORF">ATY40_BA7501691</name>
</gene>
<dbReference type="GO" id="GO:0061908">
    <property type="term" value="C:phagophore"/>
    <property type="evidence" value="ECO:0007669"/>
    <property type="project" value="TreeGrafter"/>
</dbReference>
<dbReference type="GO" id="GO:0005789">
    <property type="term" value="C:endoplasmic reticulum membrane"/>
    <property type="evidence" value="ECO:0007669"/>
    <property type="project" value="UniProtKB-SubCell"/>
</dbReference>
<reference evidence="15 16" key="1">
    <citation type="submission" date="2016-02" db="EMBL/GenBank/DDBJ databases">
        <title>Comparative genomic and transcriptomic foundation for Pichia pastoris.</title>
        <authorList>
            <person name="Love K.R."/>
            <person name="Shah K.A."/>
            <person name="Whittaker C.A."/>
            <person name="Wu J."/>
            <person name="Bartlett M.C."/>
            <person name="Ma D."/>
            <person name="Leeson R.L."/>
            <person name="Priest M."/>
            <person name="Young S.K."/>
            <person name="Love J.C."/>
        </authorList>
    </citation>
    <scope>NUCLEOTIDE SEQUENCE [LARGE SCALE GENOMIC DNA]</scope>
    <source>
        <strain evidence="15 16">ATCC 28485</strain>
    </source>
</reference>
<dbReference type="InterPro" id="IPR036864">
    <property type="entry name" value="Zn2-C6_fun-type_DNA-bd_sf"/>
</dbReference>
<evidence type="ECO:0000313" key="16">
    <source>
        <dbReference type="Proteomes" id="UP000094565"/>
    </source>
</evidence>
<accession>A0A1B2J6E5</accession>
<keyword evidence="8" id="KW-0445">Lipid transport</keyword>
<evidence type="ECO:0000256" key="5">
    <source>
        <dbReference type="ARBA" id="ARBA00022448"/>
    </source>
</evidence>
<feature type="compositionally biased region" description="Low complexity" evidence="13">
    <location>
        <begin position="1315"/>
        <end position="1335"/>
    </location>
</feature>
<evidence type="ECO:0000313" key="15">
    <source>
        <dbReference type="EMBL" id="ANZ73551.1"/>
    </source>
</evidence>
<dbReference type="EMBL" id="CP014584">
    <property type="protein sequence ID" value="ANZ73551.1"/>
    <property type="molecule type" value="Genomic_DNA"/>
</dbReference>
<feature type="region of interest" description="Disordered" evidence="13">
    <location>
        <begin position="1247"/>
        <end position="1275"/>
    </location>
</feature>
<dbReference type="Pfam" id="PF13329">
    <property type="entry name" value="ATG2_CAD"/>
    <property type="match status" value="1"/>
</dbReference>
<sequence>MPQNIQKRLLRYVLQQLSLFAEIDLPNLDVSLGTNSKVHLKELQLDPDKVDIPNFYLRNGVVDDMDLTLTLSNGVNIEARGISLTLAPSMTNGVDFDPGKLSFSLYQSTADLATSVFFVDQDNNELPKTDKELDDELDSSNIAANDDDSNPLADKENPKQPSKMGNMMAKAVEMALSRLQVQLKEINLTIITDESTFQICIDEASFDTTDGVRKIEFKGAELSVLKPSVYPGDKPKNQSQDESDGDDSVEEDSSFDSHPTDFMSSSFIGSREELENSMLNSQNSVYMSATSKLLTKSKHSPRHAPEPKPSVILGHINEGTLTFEGLQTFENVSIIIDQIHVALSPIPESLTALLETLSKRLKILRVHSAKSKTSNTTTYTFSSEDGLREESDFSDQVSTSSSAGFKELKIQEITFSLNSALGKNGVFALDNSLCLSIESLELAMISAGNLSGTLKTLKINKFETNEVFSFQPGSNYDVRFEMIFDDDNDLYNITILCPKPGVFNLDEEVLNHLLSFCSKVPSMLHSLQSYQYQKTKLASLSNPQSNSNNNDQENEIYLQTASFEFILQLTSSDKVKLTSFPLSFNSSTGIIEVERIVVERQVRGNQSKGDLLSQDRFKPQPHNSTQPGCLTCRKRRLKCDERRPFCLNCEKSKQKCTGFTHLFKDPASSSSGLSSDDSYKSVLLINGLKTYLFKKPKKVKTFDKAGIACSYLSPNASEIELIELEMTMSDFTSLLESLELFSEQLKIVNYPKMSIAKEKTVFRTSFNSRNPVRSTRALGSQTGAMFSHSSLVSFFRINSVSFLLKEVLNGFGDVSGRIKSINCNFHVKGYQDFFVGSLNIVRIHELSTQLILEKVDAPGNKIPMLIARLKSSSLTIQIADCVIHYYGEWVSFLHQCNLKETEIVKRQEDIGPTDRARDSNNFIISLYLNNIVIELNPVSLKSKAVLFIKKGCGTVTFGTQKLSVSSSLTDITPLLIDDTKNLKNEIKLNSKNSHPLGNSLLLLLMDMGYISMGMLSSVSVSFETEKSVSPVAPVNVNVMCDTLRLDICADSVQCLLNLIKDLRQPIIVPFEQKYRTQPETPLDAFDDVDFDAFLAQKTKDSDNGAKTKARTFSETALNGAFRPKVYSDGSLEIIDNYYEHESVNQGLDNRTYGDLEVFEENSEDDISSENPLNMKHDHFYHTSFKDIKNTEYVPFKLNLNVEAVYIRFFDGYDWKETRVSILNAVRRVEAKAAAELSRIERIKNNKLRRDSSASNSGNEDSIQTDDDSTTSSSVSEPVIEETLYQSIHLSLPVGMEPTLLAERVNNDVNFKRSSSESLDTTQSSKSINSNSQVSSPQTRRLKLKRSAFHKVALELRNLSITFRLLNSFDPTTIKDKSSIRNPNSTEIVNTISIGVDDFLVTDNIPTSTWKTFVTYLKEAGSRELNSKMVHLDIVTIRPTRSLATTEMRIEANVLPLRLYVDQDTLDFLTRFGEFKDSRFVPQVVDDDDLFVSKLHVFPVRLKLDYKPKTVDYAGIRSGKTSEFMNFFILDEASMVLRDVVLYGVKISKLNPILNGIWTPDITRNQLKGVLSGLASINSVVKISSGFKDLIAIPLEEYRRDGRLITGVRKGAFSFAKTTGNELLKLGVKLVAGTQTILENTEQVLGGEGNLARMPVQIKERKQRRDSDEGNLYVITDRQTYERNLKKSPMNESIIGKTSLREANRFDEEYDDDDDDEDDLVNRIKPHIRNTVLDSQLFLDDNDIEDEYEEQEADESQKTISLYANQPTTMKEGLQLAYQSFGRNIDSAKRAISKASSKVSEDNRTSNIAYEVMKATPVIMLRPIIGTTEAVSKALLGGINQFDPENRSKSEDKYKQ</sequence>
<feature type="compositionally biased region" description="Acidic residues" evidence="13">
    <location>
        <begin position="241"/>
        <end position="254"/>
    </location>
</feature>
<proteinExistence type="inferred from homology"/>
<dbReference type="GO" id="GO:0032266">
    <property type="term" value="F:phosphatidylinositol-3-phosphate binding"/>
    <property type="evidence" value="ECO:0007669"/>
    <property type="project" value="TreeGrafter"/>
</dbReference>
<dbReference type="GO" id="GO:0034045">
    <property type="term" value="C:phagophore assembly site membrane"/>
    <property type="evidence" value="ECO:0007669"/>
    <property type="project" value="UniProtKB-SubCell"/>
</dbReference>
<comment type="catalytic activity">
    <reaction evidence="11">
        <text>a 1,2-diacyl-sn-glycero-3-phosphoethanolamine(in) = a 1,2-diacyl-sn-glycero-3-phosphoethanolamine(out)</text>
        <dbReference type="Rhea" id="RHEA:38895"/>
        <dbReference type="ChEBI" id="CHEBI:64612"/>
    </reaction>
</comment>
<dbReference type="GO" id="GO:0061709">
    <property type="term" value="P:reticulophagy"/>
    <property type="evidence" value="ECO:0007669"/>
    <property type="project" value="TreeGrafter"/>
</dbReference>
<dbReference type="OrthoDB" id="18982at2759"/>
<comment type="catalytic activity">
    <reaction evidence="10">
        <text>a 1,2-diacyl-sn-glycero-3-phospho-L-serine(in) = a 1,2-diacyl-sn-glycero-3-phospho-L-serine(out)</text>
        <dbReference type="Rhea" id="RHEA:38663"/>
        <dbReference type="ChEBI" id="CHEBI:57262"/>
    </reaction>
</comment>
<keyword evidence="7" id="KW-0072">Autophagy</keyword>
<dbReference type="PANTHER" id="PTHR13190:SF1">
    <property type="entry name" value="AUTOPHAGY-RELATED 2, ISOFORM A"/>
    <property type="match status" value="1"/>
</dbReference>
<evidence type="ECO:0000256" key="13">
    <source>
        <dbReference type="SAM" id="MobiDB-lite"/>
    </source>
</evidence>